<proteinExistence type="predicted"/>
<dbReference type="GO" id="GO:0051539">
    <property type="term" value="F:4 iron, 4 sulfur cluster binding"/>
    <property type="evidence" value="ECO:0007669"/>
    <property type="project" value="EnsemblFungi"/>
</dbReference>
<evidence type="ECO:0000313" key="8">
    <source>
        <dbReference type="EMBL" id="PSK35235.1"/>
    </source>
</evidence>
<dbReference type="AlphaFoldDB" id="A0A2P7YGY7"/>
<sequence>MLAFHDDNYNLLAISSQEDLILPFNQKRHSELFGQVVRSEPRKEEGEIEDIHTGYVRHLHDPQTSDYRNPDGSYIRGNNAEEARLDPLTLQGKSDHSVVKLPSEIAKTINNNILSLRVPSLIRERAAEIYQALEKEQIQRAPVSGLDSDAYIAALFLQDYANVRKVLVELQKRVDTFNPDSVLDIGYGPATGMVALNELMGQDFKPSVKDAYIVGRRNSEMKRRAKIILSRQPCEVEAQAAVSGKKAKDYVGAVDTRKIDVKTNIRDSLSSESKYDLIIVNQTLLTREHSFPRDVDVNLEMVLALLNPGGHLVLVERGNPLGFEIIARARQVMLRPENYTEEKGKIPRPYIRGSKPKPQKLRAEDQLITEEHIKMEEELLRKIQAEEKGVEDEDLEEHLNSKYGELSEDDLKFEDEGEVEVLDPLESHKPSYDGVDYHLSIVAPCPHHGKCPLQLGDPYLYKVRNHKHRFSFCSFNNVVERPKFTMELKKGKKLASLWDKSKLLKTERKAMEGSGRPGGNNTELADYSYLIMQRSPNDEASIKKIESDREHSSSVEEGPATWPRLISFPSKIKKNVKLDVCAASGNIETWQVPKSSGKQTYHDARKARQGDLWPLGKKTVSVKSRFSEEGMARLKSMAKLQRNIVLKEKRKKEWKKMTVKDPALLEDDSEMDPATLNNIYAAKFTSTKKYRQQTRRHDFDK</sequence>
<dbReference type="EMBL" id="PYFQ01000017">
    <property type="protein sequence ID" value="PSK35235.1"/>
    <property type="molecule type" value="Genomic_DNA"/>
</dbReference>
<name>A0A2P7YGY7_9ASCO</name>
<dbReference type="SUPFAM" id="SSF53335">
    <property type="entry name" value="S-adenosyl-L-methionine-dependent methyltransferases"/>
    <property type="match status" value="1"/>
</dbReference>
<evidence type="ECO:0000256" key="4">
    <source>
        <dbReference type="ARBA" id="ARBA00023004"/>
    </source>
</evidence>
<comment type="caution">
    <text evidence="8">The sequence shown here is derived from an EMBL/GenBank/DDBJ whole genome shotgun (WGS) entry which is preliminary data.</text>
</comment>
<dbReference type="GO" id="GO:0008168">
    <property type="term" value="F:methyltransferase activity"/>
    <property type="evidence" value="ECO:0007669"/>
    <property type="project" value="InterPro"/>
</dbReference>
<evidence type="ECO:0000256" key="5">
    <source>
        <dbReference type="ARBA" id="ARBA00023014"/>
    </source>
</evidence>
<keyword evidence="3" id="KW-0809">Transit peptide</keyword>
<comment type="subcellular location">
    <subcellularLocation>
        <location evidence="1">Mitochondrion</location>
    </subcellularLocation>
</comment>
<evidence type="ECO:0000256" key="6">
    <source>
        <dbReference type="ARBA" id="ARBA00023128"/>
    </source>
</evidence>
<dbReference type="OrthoDB" id="421327at2759"/>
<protein>
    <submittedName>
        <fullName evidence="8">Uncharacterized protein</fullName>
    </submittedName>
</protein>
<dbReference type="GO" id="GO:0180026">
    <property type="term" value="P:mitochondrial small ribosomal subunit assembly"/>
    <property type="evidence" value="ECO:0007669"/>
    <property type="project" value="EnsemblFungi"/>
</dbReference>
<gene>
    <name evidence="8" type="ORF">C7M61_004693</name>
</gene>
<dbReference type="RefSeq" id="XP_024711760.1">
    <property type="nucleotide sequence ID" value="XM_024860010.1"/>
</dbReference>
<evidence type="ECO:0000256" key="2">
    <source>
        <dbReference type="ARBA" id="ARBA00022723"/>
    </source>
</evidence>
<dbReference type="GO" id="GO:0006412">
    <property type="term" value="P:translation"/>
    <property type="evidence" value="ECO:0007669"/>
    <property type="project" value="InterPro"/>
</dbReference>
<dbReference type="InterPro" id="IPR052571">
    <property type="entry name" value="Mt_RNA_Methyltransferase"/>
</dbReference>
<accession>A0A2P7YGY7</accession>
<dbReference type="GO" id="GO:0003735">
    <property type="term" value="F:structural constituent of ribosome"/>
    <property type="evidence" value="ECO:0007669"/>
    <property type="project" value="EnsemblFungi"/>
</dbReference>
<dbReference type="PANTHER" id="PTHR13184">
    <property type="entry name" value="37S RIBOSOMAL PROTEIN S22"/>
    <property type="match status" value="1"/>
</dbReference>
<dbReference type="InterPro" id="IPR029063">
    <property type="entry name" value="SAM-dependent_MTases_sf"/>
</dbReference>
<dbReference type="STRING" id="418784.A0A2P7YGY7"/>
<dbReference type="GO" id="GO:0005763">
    <property type="term" value="C:mitochondrial small ribosomal subunit"/>
    <property type="evidence" value="ECO:0007669"/>
    <property type="project" value="EnsemblFungi"/>
</dbReference>
<reference evidence="8 9" key="1">
    <citation type="submission" date="2018-03" db="EMBL/GenBank/DDBJ databases">
        <title>Candida pseudohaemulonii genome assembly and annotation.</title>
        <authorList>
            <person name="Munoz J.F."/>
            <person name="Gade L.G."/>
            <person name="Chow N.A."/>
            <person name="Litvintseva A.P."/>
            <person name="Loparev V.N."/>
            <person name="Cuomo C.A."/>
        </authorList>
    </citation>
    <scope>NUCLEOTIDE SEQUENCE [LARGE SCALE GENOMIC DNA]</scope>
    <source>
        <strain evidence="8 9">B12108</strain>
    </source>
</reference>
<dbReference type="PANTHER" id="PTHR13184:SF5">
    <property type="entry name" value="METHYLTRANSFERASE-LIKE PROTEIN 17, MITOCHONDRIAL"/>
    <property type="match status" value="1"/>
</dbReference>
<dbReference type="InterPro" id="IPR015324">
    <property type="entry name" value="Ribosomal_Rsm22-like"/>
</dbReference>
<organism evidence="8 9">
    <name type="scientific">Candidozyma pseudohaemuli</name>
    <dbReference type="NCBI Taxonomy" id="418784"/>
    <lineage>
        <taxon>Eukaryota</taxon>
        <taxon>Fungi</taxon>
        <taxon>Dikarya</taxon>
        <taxon>Ascomycota</taxon>
        <taxon>Saccharomycotina</taxon>
        <taxon>Pichiomycetes</taxon>
        <taxon>Metschnikowiaceae</taxon>
        <taxon>Candidozyma</taxon>
    </lineage>
</organism>
<evidence type="ECO:0000256" key="3">
    <source>
        <dbReference type="ARBA" id="ARBA00022946"/>
    </source>
</evidence>
<dbReference type="GO" id="GO:0046872">
    <property type="term" value="F:metal ion binding"/>
    <property type="evidence" value="ECO:0007669"/>
    <property type="project" value="UniProtKB-KW"/>
</dbReference>
<dbReference type="Gene3D" id="3.40.50.150">
    <property type="entry name" value="Vaccinia Virus protein VP39"/>
    <property type="match status" value="1"/>
</dbReference>
<comment type="function">
    <text evidence="7">Mitochondrial ribosome (mitoribosome) assembly factor. Binds at the interface of the head and body domains of the mitochondrial small ribosomal subunit (mt-SSU), occluding the mRNA channel and preventing compaction of the head domain towards the body. Probable inactive methyltransferase: retains the characteristic folding and ability to bind S-adenosyl-L-methionine, but it probably lost its methyltransferase activity.</text>
</comment>
<keyword evidence="4" id="KW-0408">Iron</keyword>
<evidence type="ECO:0000313" key="9">
    <source>
        <dbReference type="Proteomes" id="UP000241107"/>
    </source>
</evidence>
<dbReference type="GeneID" id="36568080"/>
<keyword evidence="2" id="KW-0479">Metal-binding</keyword>
<dbReference type="VEuPathDB" id="FungiDB:C7M61_004693"/>
<keyword evidence="6" id="KW-0496">Mitochondrion</keyword>
<keyword evidence="9" id="KW-1185">Reference proteome</keyword>
<dbReference type="Proteomes" id="UP000241107">
    <property type="component" value="Unassembled WGS sequence"/>
</dbReference>
<dbReference type="PIRSF" id="PIRSF007797">
    <property type="entry name" value="RSM22"/>
    <property type="match status" value="1"/>
</dbReference>
<evidence type="ECO:0000256" key="7">
    <source>
        <dbReference type="ARBA" id="ARBA00045681"/>
    </source>
</evidence>
<dbReference type="Pfam" id="PF09243">
    <property type="entry name" value="Rsm22"/>
    <property type="match status" value="2"/>
</dbReference>
<evidence type="ECO:0000256" key="1">
    <source>
        <dbReference type="ARBA" id="ARBA00004173"/>
    </source>
</evidence>
<keyword evidence="5" id="KW-0411">Iron-sulfur</keyword>
<dbReference type="InterPro" id="IPR016522">
    <property type="entry name" value="RSM22_mit_bud"/>
</dbReference>